<evidence type="ECO:0000256" key="3">
    <source>
        <dbReference type="PROSITE-ProRule" id="PRU00284"/>
    </source>
</evidence>
<keyword evidence="4" id="KW-0472">Membrane</keyword>
<dbReference type="InterPro" id="IPR004089">
    <property type="entry name" value="MCPsignal_dom"/>
</dbReference>
<dbReference type="PANTHER" id="PTHR43531">
    <property type="entry name" value="PROTEIN ICFG"/>
    <property type="match status" value="1"/>
</dbReference>
<keyword evidence="4" id="KW-0812">Transmembrane</keyword>
<sequence length="768" mass="84178">MKKFGIGIKIALGFGLLIAISCILGMMAIWNMHNVQNQSTILAHEYVPEVDVAVKIREAANQVMFAMRGYGFTEDEKFYKNAQKATISLENALAKGRDLEAQSPNLKKLKGQLEAATQAFDEYKKLISQTVDFNSELAKNRDTLNSSAEKYMKNCAQFLDGQNTAFKKNLTERQNKITIVTDVVELGALARINNFKAQVSKDMQLMKKAANQILETNKKLETIKPITRKPENIKQINTIQTHAKNYAEAMEGYIKTNETRYRRDMDAAAGQYTENCEAFLKSQHNALTREMLERQTKINLANDIIDLGNITRVGVFKSQALRSPSVMEDALKNFQKIDEKFNSLQKITRDEVDLKRIKEVSTAGNNYQTAMKDFLNNWLELQQLANKRTVAGLSVIEACKTTTDAGLQATDKVAKDTVSSLDNASTMMIVGFIAALMVGIVSAFFIIRGITRPVNNITKGMNEGSNQVASAAIQVSSASQSLAEGASQQAAAIEETSSSMEEMASMTKKNAENASQADNLMKEAGQFVKRSNNSMAKLIHSMEDISSASEETSKIIKTIDEIAFQTNLLALNAAVEAARAGEAGAGFAVVADEVRNLAMRAADAAKNTAELIEGTVKKVNDGSELVSTTNEAFSQVAKAAAKVGDLVTEISEASKEQSNGIEQVNNAIAEMDKVVQQNASTAEESASAAEEMSAQAEQLRDYVGDLVMLVTGDKDQTIALPDKKRVKAISYTSNTINAKKSKRIGHNPKEIRPEQVITFDEENAFENF</sequence>
<evidence type="ECO:0000259" key="5">
    <source>
        <dbReference type="PROSITE" id="PS50111"/>
    </source>
</evidence>
<dbReference type="Proteomes" id="UP000199608">
    <property type="component" value="Unassembled WGS sequence"/>
</dbReference>
<dbReference type="GO" id="GO:0007165">
    <property type="term" value="P:signal transduction"/>
    <property type="evidence" value="ECO:0007669"/>
    <property type="project" value="UniProtKB-KW"/>
</dbReference>
<evidence type="ECO:0000256" key="1">
    <source>
        <dbReference type="ARBA" id="ARBA00022500"/>
    </source>
</evidence>
<dbReference type="GO" id="GO:0005886">
    <property type="term" value="C:plasma membrane"/>
    <property type="evidence" value="ECO:0007669"/>
    <property type="project" value="TreeGrafter"/>
</dbReference>
<reference evidence="7" key="1">
    <citation type="submission" date="2016-10" db="EMBL/GenBank/DDBJ databases">
        <authorList>
            <person name="Varghese N."/>
            <person name="Submissions S."/>
        </authorList>
    </citation>
    <scope>NUCLEOTIDE SEQUENCE [LARGE SCALE GENOMIC DNA]</scope>
    <source>
        <strain evidence="7">DSM 3384</strain>
    </source>
</reference>
<evidence type="ECO:0000256" key="2">
    <source>
        <dbReference type="ARBA" id="ARBA00029447"/>
    </source>
</evidence>
<dbReference type="InterPro" id="IPR051310">
    <property type="entry name" value="MCP_chemotaxis"/>
</dbReference>
<dbReference type="PROSITE" id="PS51257">
    <property type="entry name" value="PROKAR_LIPOPROTEIN"/>
    <property type="match status" value="1"/>
</dbReference>
<evidence type="ECO:0000313" key="7">
    <source>
        <dbReference type="Proteomes" id="UP000199608"/>
    </source>
</evidence>
<dbReference type="Pfam" id="PF00015">
    <property type="entry name" value="MCPsignal"/>
    <property type="match status" value="1"/>
</dbReference>
<dbReference type="PROSITE" id="PS50111">
    <property type="entry name" value="CHEMOTAXIS_TRANSDUC_2"/>
    <property type="match status" value="1"/>
</dbReference>
<dbReference type="InterPro" id="IPR032255">
    <property type="entry name" value="HBM"/>
</dbReference>
<comment type="similarity">
    <text evidence="2">Belongs to the methyl-accepting chemotaxis (MCP) protein family.</text>
</comment>
<organism evidence="6 7">
    <name type="scientific">Desulfobacula phenolica</name>
    <dbReference type="NCBI Taxonomy" id="90732"/>
    <lineage>
        <taxon>Bacteria</taxon>
        <taxon>Pseudomonadati</taxon>
        <taxon>Thermodesulfobacteriota</taxon>
        <taxon>Desulfobacteria</taxon>
        <taxon>Desulfobacterales</taxon>
        <taxon>Desulfobacteraceae</taxon>
        <taxon>Desulfobacula</taxon>
    </lineage>
</organism>
<keyword evidence="3" id="KW-0807">Transducer</keyword>
<proteinExistence type="inferred from homology"/>
<dbReference type="Gene3D" id="1.10.287.950">
    <property type="entry name" value="Methyl-accepting chemotaxis protein"/>
    <property type="match status" value="1"/>
</dbReference>
<name>A0A1H2HWK0_9BACT</name>
<protein>
    <submittedName>
        <fullName evidence="6">Methyl-accepting chemotaxis protein</fullName>
    </submittedName>
</protein>
<dbReference type="RefSeq" id="WP_092234779.1">
    <property type="nucleotide sequence ID" value="NZ_FNLL01000007.1"/>
</dbReference>
<keyword evidence="7" id="KW-1185">Reference proteome</keyword>
<gene>
    <name evidence="6" type="ORF">SAMN04487931_10783</name>
</gene>
<dbReference type="SUPFAM" id="SSF58104">
    <property type="entry name" value="Methyl-accepting chemotaxis protein (MCP) signaling domain"/>
    <property type="match status" value="1"/>
</dbReference>
<feature type="transmembrane region" description="Helical" evidence="4">
    <location>
        <begin position="12"/>
        <end position="30"/>
    </location>
</feature>
<evidence type="ECO:0000256" key="4">
    <source>
        <dbReference type="SAM" id="Phobius"/>
    </source>
</evidence>
<dbReference type="GO" id="GO:0006935">
    <property type="term" value="P:chemotaxis"/>
    <property type="evidence" value="ECO:0007669"/>
    <property type="project" value="UniProtKB-KW"/>
</dbReference>
<dbReference type="GO" id="GO:0004888">
    <property type="term" value="F:transmembrane signaling receptor activity"/>
    <property type="evidence" value="ECO:0007669"/>
    <property type="project" value="TreeGrafter"/>
</dbReference>
<evidence type="ECO:0000313" key="6">
    <source>
        <dbReference type="EMBL" id="SDU36109.1"/>
    </source>
</evidence>
<dbReference type="PANTHER" id="PTHR43531:SF11">
    <property type="entry name" value="METHYL-ACCEPTING CHEMOTAXIS PROTEIN 3"/>
    <property type="match status" value="1"/>
</dbReference>
<dbReference type="SMART" id="SM01358">
    <property type="entry name" value="HBM"/>
    <property type="match status" value="1"/>
</dbReference>
<keyword evidence="1" id="KW-0145">Chemotaxis</keyword>
<dbReference type="AlphaFoldDB" id="A0A1H2HWK0"/>
<accession>A0A1H2HWK0</accession>
<feature type="transmembrane region" description="Helical" evidence="4">
    <location>
        <begin position="427"/>
        <end position="447"/>
    </location>
</feature>
<keyword evidence="4" id="KW-1133">Transmembrane helix</keyword>
<feature type="domain" description="Methyl-accepting transducer" evidence="5">
    <location>
        <begin position="464"/>
        <end position="693"/>
    </location>
</feature>
<dbReference type="SMART" id="SM00283">
    <property type="entry name" value="MA"/>
    <property type="match status" value="1"/>
</dbReference>
<dbReference type="EMBL" id="FNLL01000007">
    <property type="protein sequence ID" value="SDU36109.1"/>
    <property type="molecule type" value="Genomic_DNA"/>
</dbReference>